<organism evidence="1 2">
    <name type="scientific">Caerostris darwini</name>
    <dbReference type="NCBI Taxonomy" id="1538125"/>
    <lineage>
        <taxon>Eukaryota</taxon>
        <taxon>Metazoa</taxon>
        <taxon>Ecdysozoa</taxon>
        <taxon>Arthropoda</taxon>
        <taxon>Chelicerata</taxon>
        <taxon>Arachnida</taxon>
        <taxon>Araneae</taxon>
        <taxon>Araneomorphae</taxon>
        <taxon>Entelegynae</taxon>
        <taxon>Araneoidea</taxon>
        <taxon>Araneidae</taxon>
        <taxon>Caerostris</taxon>
    </lineage>
</organism>
<gene>
    <name evidence="1" type="ORF">CDAR_182511</name>
</gene>
<comment type="caution">
    <text evidence="1">The sequence shown here is derived from an EMBL/GenBank/DDBJ whole genome shotgun (WGS) entry which is preliminary data.</text>
</comment>
<sequence>MRECFRIVFEARQPHLKRVGRFRDAIRIWRGDQLNVGKQSGSGGFSGFMSFWEEFNTYHEVYIRSSPIPDTEPWLFWSRKISRFHTQGLPLKNRLREVFYDNRVIPEDTEVDVRLRKGYSETYFFVIASIYRPLSVTVTPAHPTPF</sequence>
<evidence type="ECO:0000313" key="2">
    <source>
        <dbReference type="Proteomes" id="UP001054837"/>
    </source>
</evidence>
<dbReference type="Proteomes" id="UP001054837">
    <property type="component" value="Unassembled WGS sequence"/>
</dbReference>
<keyword evidence="2" id="KW-1185">Reference proteome</keyword>
<evidence type="ECO:0000313" key="1">
    <source>
        <dbReference type="EMBL" id="GIY76479.1"/>
    </source>
</evidence>
<proteinExistence type="predicted"/>
<dbReference type="AlphaFoldDB" id="A0AAV4W2Q0"/>
<name>A0AAV4W2Q0_9ARAC</name>
<reference evidence="1 2" key="1">
    <citation type="submission" date="2021-06" db="EMBL/GenBank/DDBJ databases">
        <title>Caerostris darwini draft genome.</title>
        <authorList>
            <person name="Kono N."/>
            <person name="Arakawa K."/>
        </authorList>
    </citation>
    <scope>NUCLEOTIDE SEQUENCE [LARGE SCALE GENOMIC DNA]</scope>
</reference>
<dbReference type="EMBL" id="BPLQ01014012">
    <property type="protein sequence ID" value="GIY76479.1"/>
    <property type="molecule type" value="Genomic_DNA"/>
</dbReference>
<protein>
    <submittedName>
        <fullName evidence="1">Uncharacterized protein</fullName>
    </submittedName>
</protein>
<accession>A0AAV4W2Q0</accession>